<feature type="signal peptide" evidence="1">
    <location>
        <begin position="1"/>
        <end position="24"/>
    </location>
</feature>
<evidence type="ECO:0000259" key="2">
    <source>
        <dbReference type="PROSITE" id="PS50234"/>
    </source>
</evidence>
<gene>
    <name evidence="4" type="ORF">SMSP2_02521</name>
</gene>
<evidence type="ECO:0000313" key="5">
    <source>
        <dbReference type="Proteomes" id="UP000188181"/>
    </source>
</evidence>
<dbReference type="InterPro" id="IPR002035">
    <property type="entry name" value="VWF_A"/>
</dbReference>
<dbReference type="AlphaFoldDB" id="A0A1Q2MHH5"/>
<dbReference type="KEGG" id="pbas:SMSP2_02521"/>
<dbReference type="PROSITE" id="PS51468">
    <property type="entry name" value="VIT"/>
    <property type="match status" value="1"/>
</dbReference>
<dbReference type="InterPro" id="IPR036465">
    <property type="entry name" value="vWFA_dom_sf"/>
</dbReference>
<evidence type="ECO:0000259" key="3">
    <source>
        <dbReference type="PROSITE" id="PS51468"/>
    </source>
</evidence>
<dbReference type="Proteomes" id="UP000188181">
    <property type="component" value="Chromosome"/>
</dbReference>
<accession>A0A1Q2MHH5</accession>
<dbReference type="STRING" id="1851148.SMSP2_02521"/>
<protein>
    <submittedName>
        <fullName evidence="4">Marine proteobacterial sortase target protein</fullName>
    </submittedName>
</protein>
<sequence precursor="true">MRVKHIYLKFAPAAILICAACVCALEHVTTSPADSTAESTSAVSNTIVPQIGRFGFVPGRGRAIEITNVNALIDINETAAATTLEIHIINNTNRRQEAELVLPVPDDAVIKGFAYDGPGTAISARIHERGEARRIYRDLVNRIIDPALVELAGHKLVRSSVFPVEPRGRQKLVITYEHLLRREHDRIDYYLGRSESLEYDVPWQITANIKNSNPVSAVYSSSHEIVTHRISAGNLTVNVSSGSRKNPGRFHLSFIVNSGGPAASLFAYPQSSVNGGYFMLLAGLGTQKKPKETPAIKRELTLVIDRSGSMRGEKLEQVKESALQIIAGLEDGELFNIAIYSNSVEWFSVSPVEKNNDTFKSAQSYLAGTTASGGTNIYEALEGALAQAPNAGRLPVVLFLTDGLPTVNRTGEKEIAALAEKQNPHNRRVFTIGVGVDLNAPLLDRIAEVSGGRSEFILPAEDIEVKIGRVFERLTGPVFTDVRLEILEADGTPAIGRTLDILPGRIADVYEDEQIVLLGKYVGSRPLTFRLSGNYRGTHRSFDFAFSFDKADPGYSFVPRLWAGRKIAVLTESIRQAGADANTNDPRIKELVDEVIRISTEFGILTEYTAFLANEGMSLAEPEAIRREAADMFRSRAISSRSGMDAVSQSYNYARRKSQTTLNYSNEFYDSKMKHVRFNSIRQLGDRTFYQKSNRWVDSRLVNNTDSIRPERIIQFGSDAYFELAEKLARRSRQSLLTLKGEIVVLIDNEVVLVEN</sequence>
<feature type="chain" id="PRO_5012953152" evidence="1">
    <location>
        <begin position="25"/>
        <end position="756"/>
    </location>
</feature>
<dbReference type="PANTHER" id="PTHR45737:SF6">
    <property type="entry name" value="VON WILLEBRAND FACTOR A DOMAIN-CONTAINING PROTEIN 5A"/>
    <property type="match status" value="1"/>
</dbReference>
<proteinExistence type="predicted"/>
<dbReference type="InterPro" id="IPR013694">
    <property type="entry name" value="VIT"/>
</dbReference>
<name>A0A1Q2MHH5_9BACT</name>
<feature type="domain" description="VWFA" evidence="2">
    <location>
        <begin position="299"/>
        <end position="474"/>
    </location>
</feature>
<dbReference type="Pfam" id="PF08487">
    <property type="entry name" value="VIT"/>
    <property type="match status" value="1"/>
</dbReference>
<dbReference type="EMBL" id="CP019646">
    <property type="protein sequence ID" value="AQQ72140.1"/>
    <property type="molecule type" value="Genomic_DNA"/>
</dbReference>
<evidence type="ECO:0000256" key="1">
    <source>
        <dbReference type="SAM" id="SignalP"/>
    </source>
</evidence>
<dbReference type="RefSeq" id="WP_146684363.1">
    <property type="nucleotide sequence ID" value="NZ_CP019646.1"/>
</dbReference>
<reference evidence="5" key="1">
    <citation type="submission" date="2017-02" db="EMBL/GenBank/DDBJ databases">
        <title>Comparative genomics and description of representatives of a novel lineage of planctomycetes thriving in anoxic sediments.</title>
        <authorList>
            <person name="Spring S."/>
            <person name="Bunk B."/>
            <person name="Sproer C."/>
        </authorList>
    </citation>
    <scope>NUCLEOTIDE SEQUENCE [LARGE SCALE GENOMIC DNA]</scope>
    <source>
        <strain evidence="5">SM-Chi-D1</strain>
    </source>
</reference>
<organism evidence="4 5">
    <name type="scientific">Limihaloglobus sulfuriphilus</name>
    <dbReference type="NCBI Taxonomy" id="1851148"/>
    <lineage>
        <taxon>Bacteria</taxon>
        <taxon>Pseudomonadati</taxon>
        <taxon>Planctomycetota</taxon>
        <taxon>Phycisphaerae</taxon>
        <taxon>Sedimentisphaerales</taxon>
        <taxon>Sedimentisphaeraceae</taxon>
        <taxon>Limihaloglobus</taxon>
    </lineage>
</organism>
<feature type="domain" description="VIT" evidence="3">
    <location>
        <begin position="50"/>
        <end position="178"/>
    </location>
</feature>
<dbReference type="PROSITE" id="PS50234">
    <property type="entry name" value="VWFA"/>
    <property type="match status" value="1"/>
</dbReference>
<keyword evidence="1" id="KW-0732">Signal</keyword>
<dbReference type="Pfam" id="PF13768">
    <property type="entry name" value="VWA_3"/>
    <property type="match status" value="1"/>
</dbReference>
<dbReference type="Gene3D" id="3.40.50.410">
    <property type="entry name" value="von Willebrand factor, type A domain"/>
    <property type="match status" value="1"/>
</dbReference>
<dbReference type="SMART" id="SM00327">
    <property type="entry name" value="VWA"/>
    <property type="match status" value="1"/>
</dbReference>
<keyword evidence="5" id="KW-1185">Reference proteome</keyword>
<dbReference type="OrthoDB" id="9784383at2"/>
<evidence type="ECO:0000313" key="4">
    <source>
        <dbReference type="EMBL" id="AQQ72140.1"/>
    </source>
</evidence>
<dbReference type="SUPFAM" id="SSF53300">
    <property type="entry name" value="vWA-like"/>
    <property type="match status" value="1"/>
</dbReference>
<dbReference type="PANTHER" id="PTHR45737">
    <property type="entry name" value="VON WILLEBRAND FACTOR A DOMAIN-CONTAINING PROTEIN 5A"/>
    <property type="match status" value="1"/>
</dbReference>